<dbReference type="SUPFAM" id="SSF88946">
    <property type="entry name" value="Sigma2 domain of RNA polymerase sigma factors"/>
    <property type="match status" value="1"/>
</dbReference>
<proteinExistence type="inferred from homology"/>
<evidence type="ECO:0000259" key="6">
    <source>
        <dbReference type="Pfam" id="PF08281"/>
    </source>
</evidence>
<dbReference type="InterPro" id="IPR014284">
    <property type="entry name" value="RNA_pol_sigma-70_dom"/>
</dbReference>
<dbReference type="SUPFAM" id="SSF88659">
    <property type="entry name" value="Sigma3 and sigma4 domains of RNA polymerase sigma factors"/>
    <property type="match status" value="1"/>
</dbReference>
<dbReference type="InterPro" id="IPR013325">
    <property type="entry name" value="RNA_pol_sigma_r2"/>
</dbReference>
<keyword evidence="2" id="KW-0805">Transcription regulation</keyword>
<dbReference type="OrthoDB" id="9794372at2"/>
<dbReference type="NCBIfam" id="TIGR02937">
    <property type="entry name" value="sigma70-ECF"/>
    <property type="match status" value="1"/>
</dbReference>
<dbReference type="PANTHER" id="PTHR43133:SF63">
    <property type="entry name" value="RNA POLYMERASE SIGMA FACTOR FECI-RELATED"/>
    <property type="match status" value="1"/>
</dbReference>
<organism evidence="7 8">
    <name type="scientific">Methylobacterium aquaticum</name>
    <dbReference type="NCBI Taxonomy" id="270351"/>
    <lineage>
        <taxon>Bacteria</taxon>
        <taxon>Pseudomonadati</taxon>
        <taxon>Pseudomonadota</taxon>
        <taxon>Alphaproteobacteria</taxon>
        <taxon>Hyphomicrobiales</taxon>
        <taxon>Methylobacteriaceae</taxon>
        <taxon>Methylobacterium</taxon>
    </lineage>
</organism>
<dbReference type="InterPro" id="IPR007627">
    <property type="entry name" value="RNA_pol_sigma70_r2"/>
</dbReference>
<sequence>MRDTLPNRDLPHGRDLLDVLLAGRRRFVDMAHRILKCRARAEDVVQDVALALCQDRTIPEMRHPEAYLGRMIRNLALDSLRRNGLECRLLAPIAAAEHAASPCACPHERLEACQALRAVAAALDRAPPRTRRALLAHRLDGVPQKEIAAQIGVSPARVNGMIKDATTLCRRASGALSERDGAAAGAWAAVA</sequence>
<dbReference type="InterPro" id="IPR039425">
    <property type="entry name" value="RNA_pol_sigma-70-like"/>
</dbReference>
<evidence type="ECO:0000313" key="8">
    <source>
        <dbReference type="Proteomes" id="UP000035929"/>
    </source>
</evidence>
<dbReference type="RefSeq" id="WP_048461909.1">
    <property type="nucleotide sequence ID" value="NZ_LABX01000006.1"/>
</dbReference>
<feature type="domain" description="RNA polymerase sigma-70 region 2" evidence="5">
    <location>
        <begin position="25"/>
        <end position="84"/>
    </location>
</feature>
<name>A0A0J6T675_9HYPH</name>
<dbReference type="GO" id="GO:0016987">
    <property type="term" value="F:sigma factor activity"/>
    <property type="evidence" value="ECO:0007669"/>
    <property type="project" value="UniProtKB-KW"/>
</dbReference>
<dbReference type="InterPro" id="IPR013249">
    <property type="entry name" value="RNA_pol_sigma70_r4_t2"/>
</dbReference>
<keyword evidence="3" id="KW-0731">Sigma factor</keyword>
<dbReference type="Gene3D" id="1.10.1740.10">
    <property type="match status" value="1"/>
</dbReference>
<dbReference type="EMBL" id="LABX01000006">
    <property type="protein sequence ID" value="KMO41474.1"/>
    <property type="molecule type" value="Genomic_DNA"/>
</dbReference>
<evidence type="ECO:0000259" key="5">
    <source>
        <dbReference type="Pfam" id="PF04542"/>
    </source>
</evidence>
<comment type="caution">
    <text evidence="7">The sequence shown here is derived from an EMBL/GenBank/DDBJ whole genome shotgun (WGS) entry which is preliminary data.</text>
</comment>
<gene>
    <name evidence="7" type="ORF">VP06_00710</name>
</gene>
<dbReference type="InterPro" id="IPR036388">
    <property type="entry name" value="WH-like_DNA-bd_sf"/>
</dbReference>
<dbReference type="GO" id="GO:0006352">
    <property type="term" value="P:DNA-templated transcription initiation"/>
    <property type="evidence" value="ECO:0007669"/>
    <property type="project" value="InterPro"/>
</dbReference>
<dbReference type="PANTHER" id="PTHR43133">
    <property type="entry name" value="RNA POLYMERASE ECF-TYPE SIGMA FACTO"/>
    <property type="match status" value="1"/>
</dbReference>
<protein>
    <submittedName>
        <fullName evidence="7">Uncharacterized protein</fullName>
    </submittedName>
</protein>
<evidence type="ECO:0000256" key="1">
    <source>
        <dbReference type="ARBA" id="ARBA00010641"/>
    </source>
</evidence>
<dbReference type="Gene3D" id="1.10.10.10">
    <property type="entry name" value="Winged helix-like DNA-binding domain superfamily/Winged helix DNA-binding domain"/>
    <property type="match status" value="1"/>
</dbReference>
<dbReference type="Pfam" id="PF04542">
    <property type="entry name" value="Sigma70_r2"/>
    <property type="match status" value="1"/>
</dbReference>
<dbReference type="Proteomes" id="UP000035929">
    <property type="component" value="Unassembled WGS sequence"/>
</dbReference>
<dbReference type="PATRIC" id="fig|270351.6.peg.6432"/>
<evidence type="ECO:0000256" key="2">
    <source>
        <dbReference type="ARBA" id="ARBA00023015"/>
    </source>
</evidence>
<dbReference type="InterPro" id="IPR013324">
    <property type="entry name" value="RNA_pol_sigma_r3/r4-like"/>
</dbReference>
<dbReference type="AlphaFoldDB" id="A0A0J6T675"/>
<accession>A0A0J6T675</accession>
<evidence type="ECO:0000313" key="7">
    <source>
        <dbReference type="EMBL" id="KMO41474.1"/>
    </source>
</evidence>
<dbReference type="Pfam" id="PF08281">
    <property type="entry name" value="Sigma70_r4_2"/>
    <property type="match status" value="1"/>
</dbReference>
<keyword evidence="4" id="KW-0804">Transcription</keyword>
<feature type="domain" description="RNA polymerase sigma factor 70 region 4 type 2" evidence="6">
    <location>
        <begin position="117"/>
        <end position="162"/>
    </location>
</feature>
<reference evidence="7 8" key="1">
    <citation type="submission" date="2015-03" db="EMBL/GenBank/DDBJ databases">
        <title>Genome sequencing of Methylobacterium aquaticum DSM16371 type strain.</title>
        <authorList>
            <person name="Chaudhry V."/>
            <person name="Patil P.B."/>
        </authorList>
    </citation>
    <scope>NUCLEOTIDE SEQUENCE [LARGE SCALE GENOMIC DNA]</scope>
    <source>
        <strain evidence="7 8">DSM 16371</strain>
    </source>
</reference>
<dbReference type="GO" id="GO:0003677">
    <property type="term" value="F:DNA binding"/>
    <property type="evidence" value="ECO:0007669"/>
    <property type="project" value="InterPro"/>
</dbReference>
<evidence type="ECO:0000256" key="3">
    <source>
        <dbReference type="ARBA" id="ARBA00023082"/>
    </source>
</evidence>
<evidence type="ECO:0000256" key="4">
    <source>
        <dbReference type="ARBA" id="ARBA00023163"/>
    </source>
</evidence>
<comment type="similarity">
    <text evidence="1">Belongs to the sigma-70 factor family. ECF subfamily.</text>
</comment>